<keyword evidence="2 4" id="KW-0560">Oxidoreductase</keyword>
<proteinExistence type="inferred from homology"/>
<evidence type="ECO:0000256" key="2">
    <source>
        <dbReference type="ARBA" id="ARBA00023002"/>
    </source>
</evidence>
<dbReference type="PROSITE" id="PS00687">
    <property type="entry name" value="ALDEHYDE_DEHYDR_GLU"/>
    <property type="match status" value="1"/>
</dbReference>
<organism evidence="6 7">
    <name type="scientific">Pseudozyma antarctica (strain T-34)</name>
    <name type="common">Yeast</name>
    <name type="synonym">Candida antarctica</name>
    <dbReference type="NCBI Taxonomy" id="1151754"/>
    <lineage>
        <taxon>Eukaryota</taxon>
        <taxon>Fungi</taxon>
        <taxon>Dikarya</taxon>
        <taxon>Basidiomycota</taxon>
        <taxon>Ustilaginomycotina</taxon>
        <taxon>Ustilaginomycetes</taxon>
        <taxon>Ustilaginales</taxon>
        <taxon>Ustilaginaceae</taxon>
        <taxon>Moesziomyces</taxon>
    </lineage>
</organism>
<dbReference type="InterPro" id="IPR016161">
    <property type="entry name" value="Ald_DH/histidinol_DH"/>
</dbReference>
<dbReference type="STRING" id="1151754.M9MAW4"/>
<reference evidence="7" key="1">
    <citation type="journal article" date="2013" name="Genome Announc.">
        <title>Genome sequence of the basidiomycetous yeast Pseudozyma antarctica T-34, a producer of the glycolipid biosurfactants mannosylerythritol lipids.</title>
        <authorList>
            <person name="Morita T."/>
            <person name="Koike H."/>
            <person name="Koyama Y."/>
            <person name="Hagiwara H."/>
            <person name="Ito E."/>
            <person name="Fukuoka T."/>
            <person name="Imura T."/>
            <person name="Machida M."/>
            <person name="Kitamoto D."/>
        </authorList>
    </citation>
    <scope>NUCLEOTIDE SEQUENCE [LARGE SCALE GENOMIC DNA]</scope>
    <source>
        <strain evidence="7">T-34</strain>
    </source>
</reference>
<evidence type="ECO:0000313" key="7">
    <source>
        <dbReference type="Proteomes" id="UP000011976"/>
    </source>
</evidence>
<dbReference type="Proteomes" id="UP000011976">
    <property type="component" value="Unassembled WGS sequence"/>
</dbReference>
<dbReference type="PANTHER" id="PTHR11699">
    <property type="entry name" value="ALDEHYDE DEHYDROGENASE-RELATED"/>
    <property type="match status" value="1"/>
</dbReference>
<protein>
    <submittedName>
        <fullName evidence="6">Aldehyde dehydrogenase</fullName>
    </submittedName>
</protein>
<dbReference type="InterPro" id="IPR016162">
    <property type="entry name" value="Ald_DH_N"/>
</dbReference>
<evidence type="ECO:0000256" key="1">
    <source>
        <dbReference type="ARBA" id="ARBA00009986"/>
    </source>
</evidence>
<dbReference type="Pfam" id="PF00171">
    <property type="entry name" value="Aldedh"/>
    <property type="match status" value="1"/>
</dbReference>
<evidence type="ECO:0000259" key="5">
    <source>
        <dbReference type="Pfam" id="PF00171"/>
    </source>
</evidence>
<dbReference type="EMBL" id="DF196772">
    <property type="protein sequence ID" value="GAC71973.1"/>
    <property type="molecule type" value="Genomic_DNA"/>
</dbReference>
<dbReference type="SUPFAM" id="SSF53720">
    <property type="entry name" value="ALDH-like"/>
    <property type="match status" value="1"/>
</dbReference>
<dbReference type="GO" id="GO:0016620">
    <property type="term" value="F:oxidoreductase activity, acting on the aldehyde or oxo group of donors, NAD or NADP as acceptor"/>
    <property type="evidence" value="ECO:0007669"/>
    <property type="project" value="InterPro"/>
</dbReference>
<name>M9MAW4_PSEA3</name>
<dbReference type="AlphaFoldDB" id="M9MAW4"/>
<dbReference type="InterPro" id="IPR029510">
    <property type="entry name" value="Ald_DH_CS_GLU"/>
</dbReference>
<dbReference type="FunFam" id="3.40.309.10:FF:000009">
    <property type="entry name" value="Aldehyde dehydrogenase A"/>
    <property type="match status" value="1"/>
</dbReference>
<feature type="active site" evidence="3">
    <location>
        <position position="237"/>
    </location>
</feature>
<feature type="domain" description="Aldehyde dehydrogenase" evidence="5">
    <location>
        <begin position="7"/>
        <end position="468"/>
    </location>
</feature>
<dbReference type="Gene3D" id="3.40.605.10">
    <property type="entry name" value="Aldehyde Dehydrogenase, Chain A, domain 1"/>
    <property type="match status" value="1"/>
</dbReference>
<evidence type="ECO:0000313" key="6">
    <source>
        <dbReference type="EMBL" id="GAC71973.1"/>
    </source>
</evidence>
<gene>
    <name evidence="6" type="ORF">PANT_6d00005</name>
</gene>
<dbReference type="OrthoDB" id="310895at2759"/>
<dbReference type="InterPro" id="IPR015590">
    <property type="entry name" value="Aldehyde_DH_dom"/>
</dbReference>
<accession>M9MAW4</accession>
<sequence length="475" mass="50603">MSSSSIQTTIAPYDQSVVCEKQLLSAAELDQAIDAAATAQKAWAKVSVKERVAIITKWMALLDADKEALGKELSEQMGRPASQCAGEIKGALQRCRYLCKVAEECLADSPRTDTETPNLKLAIRRDPFGVVGIVTPWNYPYLTTVNGLITALLAGNAVVLKPSPQTPLTAESFQRTLEQAGLPKGLLHIAHLDFDTTAKLAAHPRIGFLIFTGSVAGGKALAKAAADGPGFKGVGLELGGKDPAYVRADADIKWAAEELVDGAMFNSGQSCCSVERIYVHASVFDEFVNEFVGVAKQYKLGNPSQSGVSLGPVVSLASAERIRKQVDDALSKGAKNLIPADLFPEAKAGTALVAPTVLVDVDHSMEIMTEETFGPAIGIMKVSSDDEALELMNDSHYGLTASVWTNIEDAESAAAFDRLATELETGTVYLNRADVLDPALPWTGVKDSGRGVSLSTLGFDQLTQPKAIHMRLRKA</sequence>
<dbReference type="Gene3D" id="3.40.309.10">
    <property type="entry name" value="Aldehyde Dehydrogenase, Chain A, domain 2"/>
    <property type="match status" value="1"/>
</dbReference>
<evidence type="ECO:0000256" key="3">
    <source>
        <dbReference type="PROSITE-ProRule" id="PRU10007"/>
    </source>
</evidence>
<evidence type="ECO:0000256" key="4">
    <source>
        <dbReference type="RuleBase" id="RU003345"/>
    </source>
</evidence>
<dbReference type="CDD" id="cd07102">
    <property type="entry name" value="ALDH_EDX86601"/>
    <property type="match status" value="1"/>
</dbReference>
<comment type="similarity">
    <text evidence="1 4">Belongs to the aldehyde dehydrogenase family.</text>
</comment>
<dbReference type="InterPro" id="IPR016163">
    <property type="entry name" value="Ald_DH_C"/>
</dbReference>